<name>A0A5J4SJQ1_9ZZZZ</name>
<protein>
    <recommendedName>
        <fullName evidence="4">DUF4064 domain-containing protein</fullName>
    </recommendedName>
</protein>
<dbReference type="EMBL" id="SNRY01000133">
    <property type="protein sequence ID" value="KAA6346356.1"/>
    <property type="molecule type" value="Genomic_DNA"/>
</dbReference>
<accession>A0A5J4SJQ1</accession>
<gene>
    <name evidence="2" type="ORF">EZS27_006121</name>
    <name evidence="3" type="ORF">EZS27_006124</name>
</gene>
<keyword evidence="1" id="KW-1133">Transmembrane helix</keyword>
<evidence type="ECO:0000313" key="2">
    <source>
        <dbReference type="EMBL" id="KAA6346356.1"/>
    </source>
</evidence>
<dbReference type="EMBL" id="SNRY01000133">
    <property type="protein sequence ID" value="KAA6346359.1"/>
    <property type="molecule type" value="Genomic_DNA"/>
</dbReference>
<evidence type="ECO:0000313" key="3">
    <source>
        <dbReference type="EMBL" id="KAA6346359.1"/>
    </source>
</evidence>
<keyword evidence="1" id="KW-0812">Transmembrane</keyword>
<dbReference type="AlphaFoldDB" id="A0A5J4SJQ1"/>
<feature type="transmembrane region" description="Helical" evidence="1">
    <location>
        <begin position="51"/>
        <end position="71"/>
    </location>
</feature>
<evidence type="ECO:0008006" key="4">
    <source>
        <dbReference type="Google" id="ProtNLM"/>
    </source>
</evidence>
<evidence type="ECO:0000256" key="1">
    <source>
        <dbReference type="SAM" id="Phobius"/>
    </source>
</evidence>
<feature type="transmembrane region" description="Helical" evidence="1">
    <location>
        <begin position="107"/>
        <end position="125"/>
    </location>
</feature>
<sequence>MKKRKGILLGTIQTIVAVGGITAGLSMIFQPDGQGIGISTDILLGSPFKDFLIPGLFLFFINGLFQGFGAILSFRRHRYTKTLGLTLGIILVLWICVQVYFISLTHFLQPTFFFIGIIEIVLSLLQPKIR</sequence>
<comment type="caution">
    <text evidence="3">The sequence shown here is derived from an EMBL/GenBank/DDBJ whole genome shotgun (WGS) entry which is preliminary data.</text>
</comment>
<proteinExistence type="predicted"/>
<feature type="transmembrane region" description="Helical" evidence="1">
    <location>
        <begin position="7"/>
        <end position="31"/>
    </location>
</feature>
<organism evidence="3">
    <name type="scientific">termite gut metagenome</name>
    <dbReference type="NCBI Taxonomy" id="433724"/>
    <lineage>
        <taxon>unclassified sequences</taxon>
        <taxon>metagenomes</taxon>
        <taxon>organismal metagenomes</taxon>
    </lineage>
</organism>
<reference evidence="3" key="1">
    <citation type="submission" date="2019-03" db="EMBL/GenBank/DDBJ databases">
        <title>Single cell metagenomics reveals metabolic interactions within the superorganism composed of flagellate Streblomastix strix and complex community of Bacteroidetes bacteria on its surface.</title>
        <authorList>
            <person name="Treitli S.C."/>
            <person name="Kolisko M."/>
            <person name="Husnik F."/>
            <person name="Keeling P."/>
            <person name="Hampl V."/>
        </authorList>
    </citation>
    <scope>NUCLEOTIDE SEQUENCE</scope>
    <source>
        <strain evidence="3">STM</strain>
    </source>
</reference>
<feature type="transmembrane region" description="Helical" evidence="1">
    <location>
        <begin position="83"/>
        <end position="101"/>
    </location>
</feature>
<keyword evidence="1" id="KW-0472">Membrane</keyword>